<comment type="cofactor">
    <cofactor evidence="1 5">
        <name>pyridoxal 5'-phosphate</name>
        <dbReference type="ChEBI" id="CHEBI:597326"/>
    </cofactor>
</comment>
<dbReference type="Pfam" id="PF01053">
    <property type="entry name" value="Cys_Met_Meta_PP"/>
    <property type="match status" value="1"/>
</dbReference>
<reference evidence="6" key="2">
    <citation type="submission" date="2021-04" db="EMBL/GenBank/DDBJ databases">
        <authorList>
            <person name="Gilroy R."/>
        </authorList>
    </citation>
    <scope>NUCLEOTIDE SEQUENCE</scope>
    <source>
        <strain evidence="6">ChiHejej3B27-3195</strain>
    </source>
</reference>
<evidence type="ECO:0000256" key="3">
    <source>
        <dbReference type="ARBA" id="ARBA00022898"/>
    </source>
</evidence>
<reference evidence="6" key="1">
    <citation type="journal article" date="2021" name="PeerJ">
        <title>Extensive microbial diversity within the chicken gut microbiome revealed by metagenomics and culture.</title>
        <authorList>
            <person name="Gilroy R."/>
            <person name="Ravi A."/>
            <person name="Getino M."/>
            <person name="Pursley I."/>
            <person name="Horton D.L."/>
            <person name="Alikhan N.F."/>
            <person name="Baker D."/>
            <person name="Gharbi K."/>
            <person name="Hall N."/>
            <person name="Watson M."/>
            <person name="Adriaenssens E.M."/>
            <person name="Foster-Nyarko E."/>
            <person name="Jarju S."/>
            <person name="Secka A."/>
            <person name="Antonio M."/>
            <person name="Oren A."/>
            <person name="Chaudhuri R.R."/>
            <person name="La Ragione R."/>
            <person name="Hildebrand F."/>
            <person name="Pallen M.J."/>
        </authorList>
    </citation>
    <scope>NUCLEOTIDE SEQUENCE</scope>
    <source>
        <strain evidence="6">ChiHejej3B27-3195</strain>
    </source>
</reference>
<evidence type="ECO:0000256" key="2">
    <source>
        <dbReference type="ARBA" id="ARBA00009077"/>
    </source>
</evidence>
<proteinExistence type="inferred from homology"/>
<dbReference type="PANTHER" id="PTHR11808:SF15">
    <property type="entry name" value="CYSTATHIONINE GAMMA-LYASE"/>
    <property type="match status" value="1"/>
</dbReference>
<dbReference type="InterPro" id="IPR015424">
    <property type="entry name" value="PyrdxlP-dep_Trfase"/>
</dbReference>
<dbReference type="Gene3D" id="3.40.640.10">
    <property type="entry name" value="Type I PLP-dependent aspartate aminotransferase-like (Major domain)"/>
    <property type="match status" value="1"/>
</dbReference>
<dbReference type="AlphaFoldDB" id="A0A9D2A8C8"/>
<accession>A0A9D2A8C8</accession>
<evidence type="ECO:0000313" key="6">
    <source>
        <dbReference type="EMBL" id="HIW99861.1"/>
    </source>
</evidence>
<feature type="non-terminal residue" evidence="6">
    <location>
        <position position="1"/>
    </location>
</feature>
<dbReference type="InterPro" id="IPR015422">
    <property type="entry name" value="PyrdxlP-dep_Trfase_small"/>
</dbReference>
<keyword evidence="6" id="KW-0808">Transferase</keyword>
<dbReference type="Proteomes" id="UP000824151">
    <property type="component" value="Unassembled WGS sequence"/>
</dbReference>
<dbReference type="GO" id="GO:0019343">
    <property type="term" value="P:cysteine biosynthetic process via cystathionine"/>
    <property type="evidence" value="ECO:0007669"/>
    <property type="project" value="TreeGrafter"/>
</dbReference>
<organism evidence="6 7">
    <name type="scientific">Candidatus Nesterenkonia stercoripullorum</name>
    <dbReference type="NCBI Taxonomy" id="2838701"/>
    <lineage>
        <taxon>Bacteria</taxon>
        <taxon>Bacillati</taxon>
        <taxon>Actinomycetota</taxon>
        <taxon>Actinomycetes</taxon>
        <taxon>Micrococcales</taxon>
        <taxon>Micrococcaceae</taxon>
        <taxon>Nesterenkonia</taxon>
    </lineage>
</organism>
<dbReference type="InterPro" id="IPR015421">
    <property type="entry name" value="PyrdxlP-dep_Trfase_major"/>
</dbReference>
<comment type="caution">
    <text evidence="6">The sequence shown here is derived from an EMBL/GenBank/DDBJ whole genome shotgun (WGS) entry which is preliminary data.</text>
</comment>
<dbReference type="GO" id="GO:0005737">
    <property type="term" value="C:cytoplasm"/>
    <property type="evidence" value="ECO:0007669"/>
    <property type="project" value="TreeGrafter"/>
</dbReference>
<dbReference type="GO" id="GO:0003962">
    <property type="term" value="F:cystathionine gamma-synthase activity"/>
    <property type="evidence" value="ECO:0007669"/>
    <property type="project" value="TreeGrafter"/>
</dbReference>
<dbReference type="GO" id="GO:0030170">
    <property type="term" value="F:pyridoxal phosphate binding"/>
    <property type="evidence" value="ECO:0007669"/>
    <property type="project" value="InterPro"/>
</dbReference>
<dbReference type="GO" id="GO:0004123">
    <property type="term" value="F:cystathionine gamma-lyase activity"/>
    <property type="evidence" value="ECO:0007669"/>
    <property type="project" value="TreeGrafter"/>
</dbReference>
<evidence type="ECO:0000256" key="5">
    <source>
        <dbReference type="RuleBase" id="RU362118"/>
    </source>
</evidence>
<feature type="modified residue" description="N6-(pyridoxal phosphate)lysine" evidence="4">
    <location>
        <position position="125"/>
    </location>
</feature>
<gene>
    <name evidence="6" type="ORF">H9871_06925</name>
</gene>
<dbReference type="EMBL" id="DXGD01000256">
    <property type="protein sequence ID" value="HIW99861.1"/>
    <property type="molecule type" value="Genomic_DNA"/>
</dbReference>
<sequence length="319" mass="34015">AVVHLMRPGGHLIMPRHSYQGLAVMAQQLADRGTVTVHRVDIAETAAVEQTLRDVSETARAEQADAMLWIESPTNPMLEVADLPALTRAARDYGVRTAVDNTFATPMRQRPLLSGADIVVHSVTKFLSGHSDLIMGAVVTADPSIQAELHTHRTLHGAIPGPMEVFLALRGVRTLAVRLNAAEATAGSLAEQLEGLSRGGDLPVGRVVYPGLRSHPQHERAGEQLAGYGAILTVDAVARGGRSAAEVADAVLARLKVWTPATSLGGVESLAERRRRHAGEPETVPEGLIRLSVGIERAEDLYADLLQALQAVARDNPAE</sequence>
<dbReference type="SUPFAM" id="SSF53383">
    <property type="entry name" value="PLP-dependent transferases"/>
    <property type="match status" value="1"/>
</dbReference>
<dbReference type="PANTHER" id="PTHR11808">
    <property type="entry name" value="TRANS-SULFURATION ENZYME FAMILY MEMBER"/>
    <property type="match status" value="1"/>
</dbReference>
<dbReference type="InterPro" id="IPR000277">
    <property type="entry name" value="Cys/Met-Metab_PyrdxlP-dep_enz"/>
</dbReference>
<dbReference type="GO" id="GO:0019346">
    <property type="term" value="P:transsulfuration"/>
    <property type="evidence" value="ECO:0007669"/>
    <property type="project" value="InterPro"/>
</dbReference>
<dbReference type="PIRSF" id="PIRSF001434">
    <property type="entry name" value="CGS"/>
    <property type="match status" value="1"/>
</dbReference>
<protein>
    <submittedName>
        <fullName evidence="6">PLP-dependent transferase</fullName>
    </submittedName>
</protein>
<name>A0A9D2A8C8_9MICC</name>
<dbReference type="Gene3D" id="3.90.1150.10">
    <property type="entry name" value="Aspartate Aminotransferase, domain 1"/>
    <property type="match status" value="1"/>
</dbReference>
<evidence type="ECO:0000313" key="7">
    <source>
        <dbReference type="Proteomes" id="UP000824151"/>
    </source>
</evidence>
<evidence type="ECO:0000256" key="1">
    <source>
        <dbReference type="ARBA" id="ARBA00001933"/>
    </source>
</evidence>
<evidence type="ECO:0000256" key="4">
    <source>
        <dbReference type="PIRSR" id="PIRSR001434-2"/>
    </source>
</evidence>
<keyword evidence="3 4" id="KW-0663">Pyridoxal phosphate</keyword>
<comment type="similarity">
    <text evidence="2 5">Belongs to the trans-sulfuration enzymes family.</text>
</comment>